<feature type="compositionally biased region" description="Basic and acidic residues" evidence="1">
    <location>
        <begin position="59"/>
        <end position="74"/>
    </location>
</feature>
<feature type="compositionally biased region" description="Polar residues" evidence="1">
    <location>
        <begin position="29"/>
        <end position="38"/>
    </location>
</feature>
<protein>
    <submittedName>
        <fullName evidence="2">Uncharacterized protein</fullName>
    </submittedName>
</protein>
<feature type="region of interest" description="Disordered" evidence="1">
    <location>
        <begin position="28"/>
        <end position="74"/>
    </location>
</feature>
<keyword evidence="3" id="KW-1185">Reference proteome</keyword>
<gene>
    <name evidence="2" type="ORF">CEXT_145551</name>
</gene>
<evidence type="ECO:0000313" key="3">
    <source>
        <dbReference type="Proteomes" id="UP001054945"/>
    </source>
</evidence>
<organism evidence="2 3">
    <name type="scientific">Caerostris extrusa</name>
    <name type="common">Bark spider</name>
    <name type="synonym">Caerostris bankana</name>
    <dbReference type="NCBI Taxonomy" id="172846"/>
    <lineage>
        <taxon>Eukaryota</taxon>
        <taxon>Metazoa</taxon>
        <taxon>Ecdysozoa</taxon>
        <taxon>Arthropoda</taxon>
        <taxon>Chelicerata</taxon>
        <taxon>Arachnida</taxon>
        <taxon>Araneae</taxon>
        <taxon>Araneomorphae</taxon>
        <taxon>Entelegynae</taxon>
        <taxon>Araneoidea</taxon>
        <taxon>Araneidae</taxon>
        <taxon>Caerostris</taxon>
    </lineage>
</organism>
<sequence length="74" mass="8140">MEGPFLQTADNIQSSVFLAPLFAQRSGKNRLSANTSPKQPLPRTQHPGKTPPFIQDYHPPGEHTPEPPGPIKDK</sequence>
<evidence type="ECO:0000256" key="1">
    <source>
        <dbReference type="SAM" id="MobiDB-lite"/>
    </source>
</evidence>
<comment type="caution">
    <text evidence="2">The sequence shown here is derived from an EMBL/GenBank/DDBJ whole genome shotgun (WGS) entry which is preliminary data.</text>
</comment>
<dbReference type="AlphaFoldDB" id="A0AAV4XT47"/>
<dbReference type="EMBL" id="BPLR01000850">
    <property type="protein sequence ID" value="GIY97892.1"/>
    <property type="molecule type" value="Genomic_DNA"/>
</dbReference>
<accession>A0AAV4XT47</accession>
<reference evidence="2 3" key="1">
    <citation type="submission" date="2021-06" db="EMBL/GenBank/DDBJ databases">
        <title>Caerostris extrusa draft genome.</title>
        <authorList>
            <person name="Kono N."/>
            <person name="Arakawa K."/>
        </authorList>
    </citation>
    <scope>NUCLEOTIDE SEQUENCE [LARGE SCALE GENOMIC DNA]</scope>
</reference>
<name>A0AAV4XT47_CAEEX</name>
<dbReference type="Proteomes" id="UP001054945">
    <property type="component" value="Unassembled WGS sequence"/>
</dbReference>
<proteinExistence type="predicted"/>
<evidence type="ECO:0000313" key="2">
    <source>
        <dbReference type="EMBL" id="GIY97892.1"/>
    </source>
</evidence>